<dbReference type="Pfam" id="PF02020">
    <property type="entry name" value="W2"/>
    <property type="match status" value="1"/>
</dbReference>
<dbReference type="Gene3D" id="1.25.40.180">
    <property type="match status" value="3"/>
</dbReference>
<dbReference type="EMBL" id="CAJNOU010006415">
    <property type="protein sequence ID" value="CAF1504347.1"/>
    <property type="molecule type" value="Genomic_DNA"/>
</dbReference>
<evidence type="ECO:0000259" key="1">
    <source>
        <dbReference type="PROSITE" id="PS51363"/>
    </source>
</evidence>
<proteinExistence type="predicted"/>
<dbReference type="Proteomes" id="UP000663889">
    <property type="component" value="Unassembled WGS sequence"/>
</dbReference>
<name>A0A815TN19_9BILA</name>
<dbReference type="PROSITE" id="PS51363">
    <property type="entry name" value="W2"/>
    <property type="match status" value="1"/>
</dbReference>
<dbReference type="InterPro" id="IPR016024">
    <property type="entry name" value="ARM-type_fold"/>
</dbReference>
<feature type="domain" description="W2" evidence="1">
    <location>
        <begin position="268"/>
        <end position="441"/>
    </location>
</feature>
<dbReference type="SUPFAM" id="SSF48371">
    <property type="entry name" value="ARM repeat"/>
    <property type="match status" value="1"/>
</dbReference>
<organism evidence="2 3">
    <name type="scientific">Rotaria sordida</name>
    <dbReference type="NCBI Taxonomy" id="392033"/>
    <lineage>
        <taxon>Eukaryota</taxon>
        <taxon>Metazoa</taxon>
        <taxon>Spiralia</taxon>
        <taxon>Gnathifera</taxon>
        <taxon>Rotifera</taxon>
        <taxon>Eurotatoria</taxon>
        <taxon>Bdelloidea</taxon>
        <taxon>Philodinida</taxon>
        <taxon>Philodinidae</taxon>
        <taxon>Rotaria</taxon>
    </lineage>
</organism>
<dbReference type="InterPro" id="IPR003307">
    <property type="entry name" value="W2_domain"/>
</dbReference>
<feature type="non-terminal residue" evidence="2">
    <location>
        <position position="447"/>
    </location>
</feature>
<reference evidence="2" key="1">
    <citation type="submission" date="2021-02" db="EMBL/GenBank/DDBJ databases">
        <authorList>
            <person name="Nowell W R."/>
        </authorList>
    </citation>
    <scope>NUCLEOTIDE SEQUENCE</scope>
</reference>
<dbReference type="SMART" id="SM00515">
    <property type="entry name" value="eIF5C"/>
    <property type="match status" value="1"/>
</dbReference>
<evidence type="ECO:0000313" key="2">
    <source>
        <dbReference type="EMBL" id="CAF1504347.1"/>
    </source>
</evidence>
<comment type="caution">
    <text evidence="2">The sequence shown here is derived from an EMBL/GenBank/DDBJ whole genome shotgun (WGS) entry which is preliminary data.</text>
</comment>
<evidence type="ECO:0000313" key="3">
    <source>
        <dbReference type="Proteomes" id="UP000663889"/>
    </source>
</evidence>
<sequence length="447" mass="51710">RGPDCAFDIPLILQYIGEIIGAFIGAPTSNMSLLKPILECVPEDKSKQLFQFIMRYATEFSSRSRIQNFWQSSGFTLNDLIKSDLIDSSFSNEYDWLFDTPEVESPAPQSKESNSPRADPQLVKLFKSVNDQSTTVTDPEIITYIREHMDPNEKFYIRNIVLSYLEACLINRDPQKKIQEDIAKKRMTILNAIIEHKPEAEIQAVYAIQNFVNKLEHPPILIVSRSRIQNFWQSSGFTLNDLIKSDLIDSSFSNEYDWLFDTPEVESSAPQSKENNSPRADPQLVKLFKSVNDQSTTVTDPEIITYIREHMDPNEKFYIRNIVLSYLEACLINRDPHKKIQEDIAKKRMTILNAIIEHKPEAEIQAVYAIQNFVNKLEHPPKMARLLFDIFYDEECVSEDAFFEWLKHPDQSETEGHAVVEMSTKDFFTWLQQAETEVEEGEEEEGN</sequence>
<dbReference type="AlphaFoldDB" id="A0A815TN19"/>
<protein>
    <recommendedName>
        <fullName evidence="1">W2 domain-containing protein</fullName>
    </recommendedName>
</protein>
<gene>
    <name evidence="2" type="ORF">SEV965_LOCUS36237</name>
</gene>
<accession>A0A815TN19</accession>